<dbReference type="SUPFAM" id="SSF47113">
    <property type="entry name" value="Histone-fold"/>
    <property type="match status" value="1"/>
</dbReference>
<accession>A0A1B6GWG2</accession>
<gene>
    <name evidence="5" type="ORF">g.6690</name>
</gene>
<reference evidence="5" key="1">
    <citation type="submission" date="2015-11" db="EMBL/GenBank/DDBJ databases">
        <title>De novo transcriptome assembly of four potential Pierce s Disease insect vectors from Arizona vineyards.</title>
        <authorList>
            <person name="Tassone E.E."/>
        </authorList>
    </citation>
    <scope>NUCLEOTIDE SEQUENCE</scope>
</reference>
<evidence type="ECO:0000259" key="4">
    <source>
        <dbReference type="Pfam" id="PF00808"/>
    </source>
</evidence>
<evidence type="ECO:0000313" key="5">
    <source>
        <dbReference type="EMBL" id="JAS66771.1"/>
    </source>
</evidence>
<evidence type="ECO:0000256" key="3">
    <source>
        <dbReference type="SAM" id="MobiDB-lite"/>
    </source>
</evidence>
<feature type="region of interest" description="Disordered" evidence="3">
    <location>
        <begin position="1"/>
        <end position="53"/>
    </location>
</feature>
<evidence type="ECO:0000256" key="1">
    <source>
        <dbReference type="ARBA" id="ARBA00004123"/>
    </source>
</evidence>
<feature type="domain" description="Transcription factor CBF/NF-Y/archaeal histone" evidence="4">
    <location>
        <begin position="67"/>
        <end position="130"/>
    </location>
</feature>
<dbReference type="InterPro" id="IPR003958">
    <property type="entry name" value="CBFA_NFYB_domain"/>
</dbReference>
<dbReference type="AlphaFoldDB" id="A0A1B6GWG2"/>
<protein>
    <recommendedName>
        <fullName evidence="4">Transcription factor CBF/NF-Y/archaeal histone domain-containing protein</fullName>
    </recommendedName>
</protein>
<dbReference type="GO" id="GO:0006261">
    <property type="term" value="P:DNA-templated DNA replication"/>
    <property type="evidence" value="ECO:0007669"/>
    <property type="project" value="TreeGrafter"/>
</dbReference>
<organism evidence="5">
    <name type="scientific">Cuerna arida</name>
    <dbReference type="NCBI Taxonomy" id="1464854"/>
    <lineage>
        <taxon>Eukaryota</taxon>
        <taxon>Metazoa</taxon>
        <taxon>Ecdysozoa</taxon>
        <taxon>Arthropoda</taxon>
        <taxon>Hexapoda</taxon>
        <taxon>Insecta</taxon>
        <taxon>Pterygota</taxon>
        <taxon>Neoptera</taxon>
        <taxon>Paraneoptera</taxon>
        <taxon>Hemiptera</taxon>
        <taxon>Auchenorrhyncha</taxon>
        <taxon>Membracoidea</taxon>
        <taxon>Cicadellidae</taxon>
        <taxon>Cicadellinae</taxon>
        <taxon>Proconiini</taxon>
        <taxon>Cuerna</taxon>
    </lineage>
</organism>
<dbReference type="Pfam" id="PF00808">
    <property type="entry name" value="CBFD_NFYB_HMF"/>
    <property type="match status" value="1"/>
</dbReference>
<feature type="compositionally biased region" description="Basic and acidic residues" evidence="3">
    <location>
        <begin position="36"/>
        <end position="53"/>
    </location>
</feature>
<keyword evidence="2" id="KW-0539">Nucleus</keyword>
<sequence>IVKPAKEEHSASSSDKIVKPAKEEHSASSSDNIVKPAKEEHSASSSDKIVKPAKEPSILNSGIRLTKIPLARIKTVMKKDPEVSTPSSEAVFLITKATEIFIKKMARDAYDAALENKKKSVRLQDVNSAIGTHGYYAFLED</sequence>
<evidence type="ECO:0000256" key="2">
    <source>
        <dbReference type="ARBA" id="ARBA00023242"/>
    </source>
</evidence>
<dbReference type="PANTHER" id="PTHR10252">
    <property type="entry name" value="HISTONE-LIKE TRANSCRIPTION FACTOR CCAAT-RELATED"/>
    <property type="match status" value="1"/>
</dbReference>
<dbReference type="CDD" id="cd22929">
    <property type="entry name" value="HFD_POLE4-like"/>
    <property type="match status" value="1"/>
</dbReference>
<name>A0A1B6GWG2_9HEMI</name>
<proteinExistence type="predicted"/>
<feature type="non-terminal residue" evidence="5">
    <location>
        <position position="1"/>
    </location>
</feature>
<comment type="subcellular location">
    <subcellularLocation>
        <location evidence="1">Nucleus</location>
    </subcellularLocation>
</comment>
<dbReference type="Gene3D" id="1.10.20.10">
    <property type="entry name" value="Histone, subunit A"/>
    <property type="match status" value="1"/>
</dbReference>
<dbReference type="InterPro" id="IPR009072">
    <property type="entry name" value="Histone-fold"/>
</dbReference>
<dbReference type="GO" id="GO:0008622">
    <property type="term" value="C:epsilon DNA polymerase complex"/>
    <property type="evidence" value="ECO:0007669"/>
    <property type="project" value="TreeGrafter"/>
</dbReference>
<dbReference type="GO" id="GO:0046982">
    <property type="term" value="F:protein heterodimerization activity"/>
    <property type="evidence" value="ECO:0007669"/>
    <property type="project" value="InterPro"/>
</dbReference>
<feature type="compositionally biased region" description="Basic and acidic residues" evidence="3">
    <location>
        <begin position="1"/>
        <end position="26"/>
    </location>
</feature>
<dbReference type="InterPro" id="IPR050568">
    <property type="entry name" value="Transcr_DNA_Rep_Reg"/>
</dbReference>
<dbReference type="EMBL" id="GECZ01002998">
    <property type="protein sequence ID" value="JAS66771.1"/>
    <property type="molecule type" value="Transcribed_RNA"/>
</dbReference>
<dbReference type="PANTHER" id="PTHR10252:SF79">
    <property type="entry name" value="DNA POLYMERASE EPSILON SUBUNIT 4"/>
    <property type="match status" value="1"/>
</dbReference>